<dbReference type="InterPro" id="IPR013185">
    <property type="entry name" value="Transl_elong_KOW-like"/>
</dbReference>
<evidence type="ECO:0000256" key="2">
    <source>
        <dbReference type="ARBA" id="ARBA00004815"/>
    </source>
</evidence>
<dbReference type="GO" id="GO:0043043">
    <property type="term" value="P:peptide biosynthetic process"/>
    <property type="evidence" value="ECO:0007669"/>
    <property type="project" value="InterPro"/>
</dbReference>
<dbReference type="CDD" id="cd05794">
    <property type="entry name" value="S1_EF-P_repeat_2"/>
    <property type="match status" value="1"/>
</dbReference>
<dbReference type="Proteomes" id="UP000177165">
    <property type="component" value="Unassembled WGS sequence"/>
</dbReference>
<dbReference type="Gene3D" id="2.30.30.30">
    <property type="match status" value="1"/>
</dbReference>
<protein>
    <recommendedName>
        <fullName evidence="7 8">Elongation factor P</fullName>
        <shortName evidence="7">EF-P</shortName>
    </recommendedName>
</protein>
<proteinExistence type="inferred from homology"/>
<comment type="similarity">
    <text evidence="3 7 9">Belongs to the elongation factor P family.</text>
</comment>
<keyword evidence="4 7" id="KW-0963">Cytoplasm</keyword>
<organism evidence="12 13">
    <name type="scientific">Candidatus Kerfeldbacteria bacterium RIFCSPHIGHO2_02_FULL_42_14</name>
    <dbReference type="NCBI Taxonomy" id="1798540"/>
    <lineage>
        <taxon>Bacteria</taxon>
        <taxon>Candidatus Kerfeldiibacteriota</taxon>
    </lineage>
</organism>
<dbReference type="InterPro" id="IPR014722">
    <property type="entry name" value="Rib_uL2_dom2"/>
</dbReference>
<evidence type="ECO:0000313" key="13">
    <source>
        <dbReference type="Proteomes" id="UP000177165"/>
    </source>
</evidence>
<dbReference type="NCBIfam" id="NF001810">
    <property type="entry name" value="PRK00529.1"/>
    <property type="match status" value="1"/>
</dbReference>
<dbReference type="PIRSF" id="PIRSF005901">
    <property type="entry name" value="EF-P"/>
    <property type="match status" value="1"/>
</dbReference>
<dbReference type="GO" id="GO:0003746">
    <property type="term" value="F:translation elongation factor activity"/>
    <property type="evidence" value="ECO:0007669"/>
    <property type="project" value="UniProtKB-UniRule"/>
</dbReference>
<dbReference type="InterPro" id="IPR012340">
    <property type="entry name" value="NA-bd_OB-fold"/>
</dbReference>
<evidence type="ECO:0000259" key="10">
    <source>
        <dbReference type="SMART" id="SM00841"/>
    </source>
</evidence>
<dbReference type="FunFam" id="2.40.50.140:FF:000009">
    <property type="entry name" value="Elongation factor P"/>
    <property type="match status" value="1"/>
</dbReference>
<evidence type="ECO:0000259" key="11">
    <source>
        <dbReference type="SMART" id="SM01185"/>
    </source>
</evidence>
<dbReference type="EMBL" id="MHKB01000009">
    <property type="protein sequence ID" value="OGY79409.1"/>
    <property type="molecule type" value="Genomic_DNA"/>
</dbReference>
<keyword evidence="6 7" id="KW-0648">Protein biosynthesis</keyword>
<evidence type="ECO:0000256" key="1">
    <source>
        <dbReference type="ARBA" id="ARBA00004496"/>
    </source>
</evidence>
<dbReference type="Pfam" id="PF08207">
    <property type="entry name" value="EFP_N"/>
    <property type="match status" value="1"/>
</dbReference>
<name>A0A1G2AS97_9BACT</name>
<dbReference type="Pfam" id="PF01132">
    <property type="entry name" value="EFP"/>
    <property type="match status" value="1"/>
</dbReference>
<dbReference type="SUPFAM" id="SSF50104">
    <property type="entry name" value="Translation proteins SH3-like domain"/>
    <property type="match status" value="1"/>
</dbReference>
<dbReference type="InterPro" id="IPR001059">
    <property type="entry name" value="Transl_elong_P/YeiP_cen"/>
</dbReference>
<dbReference type="SMART" id="SM00841">
    <property type="entry name" value="Elong-fact-P_C"/>
    <property type="match status" value="1"/>
</dbReference>
<accession>A0A1G2AS97</accession>
<sequence length="186" mass="21021">MLDMNSLKVGTVISYEGAPYVVTFSQHVQMGRGSAVLRTKLRNLLSSQVLEHTFKHGDKIDEADLIRTRANFLYRDKDEFYFMDTKTFEQFALSIEQLGHLASFCRENSDVDVMYYEGKPVSLELPKKIAFKIVQTEPAVRGNTAQGNVMKPATLETGYVVQVPIFLKEGDTVIVNTEIGNYVERA</sequence>
<dbReference type="FunFam" id="2.40.50.140:FF:000004">
    <property type="entry name" value="Elongation factor P"/>
    <property type="match status" value="1"/>
</dbReference>
<feature type="domain" description="Translation elongation factor P/YeiP central" evidence="11">
    <location>
        <begin position="67"/>
        <end position="121"/>
    </location>
</feature>
<dbReference type="NCBIfam" id="TIGR00038">
    <property type="entry name" value="efp"/>
    <property type="match status" value="1"/>
</dbReference>
<dbReference type="AlphaFoldDB" id="A0A1G2AS97"/>
<dbReference type="Gene3D" id="2.40.50.140">
    <property type="entry name" value="Nucleic acid-binding proteins"/>
    <property type="match status" value="2"/>
</dbReference>
<dbReference type="InterPro" id="IPR015365">
    <property type="entry name" value="Elong-fact-P_C"/>
</dbReference>
<dbReference type="InterPro" id="IPR008991">
    <property type="entry name" value="Translation_prot_SH3-like_sf"/>
</dbReference>
<dbReference type="InterPro" id="IPR013852">
    <property type="entry name" value="Transl_elong_P/YeiP_CS"/>
</dbReference>
<evidence type="ECO:0000256" key="3">
    <source>
        <dbReference type="ARBA" id="ARBA00009479"/>
    </source>
</evidence>
<dbReference type="STRING" id="1798540.A3B74_01045"/>
<dbReference type="PROSITE" id="PS01275">
    <property type="entry name" value="EFP"/>
    <property type="match status" value="1"/>
</dbReference>
<dbReference type="FunFam" id="2.30.30.30:FF:000003">
    <property type="entry name" value="Elongation factor P"/>
    <property type="match status" value="1"/>
</dbReference>
<dbReference type="SUPFAM" id="SSF50249">
    <property type="entry name" value="Nucleic acid-binding proteins"/>
    <property type="match status" value="2"/>
</dbReference>
<dbReference type="SMART" id="SM01185">
    <property type="entry name" value="EFP"/>
    <property type="match status" value="1"/>
</dbReference>
<dbReference type="HAMAP" id="MF_00141">
    <property type="entry name" value="EF_P"/>
    <property type="match status" value="1"/>
</dbReference>
<dbReference type="GO" id="GO:0005829">
    <property type="term" value="C:cytosol"/>
    <property type="evidence" value="ECO:0007669"/>
    <property type="project" value="UniProtKB-ARBA"/>
</dbReference>
<evidence type="ECO:0000256" key="9">
    <source>
        <dbReference type="RuleBase" id="RU004389"/>
    </source>
</evidence>
<comment type="subcellular location">
    <subcellularLocation>
        <location evidence="1 7">Cytoplasm</location>
    </subcellularLocation>
</comment>
<dbReference type="Pfam" id="PF09285">
    <property type="entry name" value="Elong-fact-P_C"/>
    <property type="match status" value="1"/>
</dbReference>
<evidence type="ECO:0000256" key="5">
    <source>
        <dbReference type="ARBA" id="ARBA00022768"/>
    </source>
</evidence>
<comment type="function">
    <text evidence="7">Involved in peptide bond synthesis. Stimulates efficient translation and peptide-bond synthesis on native or reconstituted 70S ribosomes in vitro. Probably functions indirectly by altering the affinity of the ribosome for aminoacyl-tRNA, thus increasing their reactivity as acceptors for peptidyl transferase.</text>
</comment>
<reference evidence="12 13" key="1">
    <citation type="journal article" date="2016" name="Nat. Commun.">
        <title>Thousands of microbial genomes shed light on interconnected biogeochemical processes in an aquifer system.</title>
        <authorList>
            <person name="Anantharaman K."/>
            <person name="Brown C.T."/>
            <person name="Hug L.A."/>
            <person name="Sharon I."/>
            <person name="Castelle C.J."/>
            <person name="Probst A.J."/>
            <person name="Thomas B.C."/>
            <person name="Singh A."/>
            <person name="Wilkins M.J."/>
            <person name="Karaoz U."/>
            <person name="Brodie E.L."/>
            <person name="Williams K.H."/>
            <person name="Hubbard S.S."/>
            <person name="Banfield J.F."/>
        </authorList>
    </citation>
    <scope>NUCLEOTIDE SEQUENCE [LARGE SCALE GENOMIC DNA]</scope>
</reference>
<dbReference type="InterPro" id="IPR020599">
    <property type="entry name" value="Transl_elong_fac_P/YeiP"/>
</dbReference>
<comment type="caution">
    <text evidence="12">The sequence shown here is derived from an EMBL/GenBank/DDBJ whole genome shotgun (WGS) entry which is preliminary data.</text>
</comment>
<evidence type="ECO:0000256" key="6">
    <source>
        <dbReference type="ARBA" id="ARBA00022917"/>
    </source>
</evidence>
<dbReference type="InterPro" id="IPR011768">
    <property type="entry name" value="Transl_elongation_fac_P"/>
</dbReference>
<gene>
    <name evidence="7" type="primary">efp</name>
    <name evidence="12" type="ORF">A3B74_01045</name>
</gene>
<dbReference type="PANTHER" id="PTHR30053">
    <property type="entry name" value="ELONGATION FACTOR P"/>
    <property type="match status" value="1"/>
</dbReference>
<keyword evidence="5 7" id="KW-0251">Elongation factor</keyword>
<dbReference type="CDD" id="cd04470">
    <property type="entry name" value="S1_EF-P_repeat_1"/>
    <property type="match status" value="1"/>
</dbReference>
<evidence type="ECO:0000256" key="7">
    <source>
        <dbReference type="HAMAP-Rule" id="MF_00141"/>
    </source>
</evidence>
<evidence type="ECO:0000256" key="4">
    <source>
        <dbReference type="ARBA" id="ARBA00022490"/>
    </source>
</evidence>
<dbReference type="UniPathway" id="UPA00345"/>
<dbReference type="PANTHER" id="PTHR30053:SF12">
    <property type="entry name" value="ELONGATION FACTOR P (EF-P) FAMILY PROTEIN"/>
    <property type="match status" value="1"/>
</dbReference>
<evidence type="ECO:0000256" key="8">
    <source>
        <dbReference type="NCBIfam" id="TIGR00038"/>
    </source>
</evidence>
<comment type="pathway">
    <text evidence="2 7">Protein biosynthesis; polypeptide chain elongation.</text>
</comment>
<feature type="domain" description="Elongation factor P C-terminal" evidence="10">
    <location>
        <begin position="129"/>
        <end position="185"/>
    </location>
</feature>
<evidence type="ECO:0000313" key="12">
    <source>
        <dbReference type="EMBL" id="OGY79409.1"/>
    </source>
</evidence>